<dbReference type="Proteomes" id="UP001268089">
    <property type="component" value="Unassembled WGS sequence"/>
</dbReference>
<organism evidence="5 6">
    <name type="scientific">Rhodoferax saidenbachensis</name>
    <dbReference type="NCBI Taxonomy" id="1484693"/>
    <lineage>
        <taxon>Bacteria</taxon>
        <taxon>Pseudomonadati</taxon>
        <taxon>Pseudomonadota</taxon>
        <taxon>Betaproteobacteria</taxon>
        <taxon>Burkholderiales</taxon>
        <taxon>Comamonadaceae</taxon>
        <taxon>Rhodoferax</taxon>
    </lineage>
</organism>
<evidence type="ECO:0000256" key="3">
    <source>
        <dbReference type="SAM" id="SignalP"/>
    </source>
</evidence>
<dbReference type="PANTHER" id="PTHR48081:SF33">
    <property type="entry name" value="KYNURENINE FORMAMIDASE"/>
    <property type="match status" value="1"/>
</dbReference>
<reference evidence="5 6" key="1">
    <citation type="submission" date="2023-07" db="EMBL/GenBank/DDBJ databases">
        <title>Sorghum-associated microbial communities from plants grown in Nebraska, USA.</title>
        <authorList>
            <person name="Schachtman D."/>
        </authorList>
    </citation>
    <scope>NUCLEOTIDE SEQUENCE [LARGE SCALE GENOMIC DNA]</scope>
    <source>
        <strain evidence="5 6">BE308</strain>
    </source>
</reference>
<evidence type="ECO:0000259" key="4">
    <source>
        <dbReference type="Pfam" id="PF20434"/>
    </source>
</evidence>
<dbReference type="PANTHER" id="PTHR48081">
    <property type="entry name" value="AB HYDROLASE SUPERFAMILY PROTEIN C4A8.06C"/>
    <property type="match status" value="1"/>
</dbReference>
<sequence>MTLPKLLPTLSFPRATVLCMALALTVGAASAGPLLDRIKERRAARAESKAEEKAPTTEPSAEQTLEDPNGGDDAPSTVARNVVRDVAYGTDPKQRMDVYLPAKGAALAPVIFMVHGGAWRMGDKRMGNVVDNKVARWVPKGFVFISVNNRLLPEADPLDQVRDVAQALASAQSKATGWGADPKQFILMGHSAGAHLVALLASSASLATQAGAQPWLGTVALDSAALDVAPIMQGKHYKLYDPAFGTDPTFWKAVSPQQQLQSGSKPLLMVCSVRRDESCGQARAFAARATSIGVRVQVLPQDMTHSEINKELGLGTAYTQAVEGFMASLSAPVAATLQRGL</sequence>
<dbReference type="Gene3D" id="3.40.50.1820">
    <property type="entry name" value="alpha/beta hydrolase"/>
    <property type="match status" value="1"/>
</dbReference>
<feature type="compositionally biased region" description="Basic and acidic residues" evidence="2">
    <location>
        <begin position="42"/>
        <end position="55"/>
    </location>
</feature>
<evidence type="ECO:0000256" key="1">
    <source>
        <dbReference type="ARBA" id="ARBA00022801"/>
    </source>
</evidence>
<dbReference type="InterPro" id="IPR029058">
    <property type="entry name" value="AB_hydrolase_fold"/>
</dbReference>
<gene>
    <name evidence="5" type="ORF">J2X15_000470</name>
</gene>
<dbReference type="SUPFAM" id="SSF53474">
    <property type="entry name" value="alpha/beta-Hydrolases"/>
    <property type="match status" value="1"/>
</dbReference>
<feature type="domain" description="BD-FAE-like" evidence="4">
    <location>
        <begin position="96"/>
        <end position="205"/>
    </location>
</feature>
<dbReference type="InterPro" id="IPR049492">
    <property type="entry name" value="BD-FAE-like_dom"/>
</dbReference>
<comment type="caution">
    <text evidence="5">The sequence shown here is derived from an EMBL/GenBank/DDBJ whole genome shotgun (WGS) entry which is preliminary data.</text>
</comment>
<evidence type="ECO:0000313" key="5">
    <source>
        <dbReference type="EMBL" id="MDR7305204.1"/>
    </source>
</evidence>
<protein>
    <submittedName>
        <fullName evidence="5">Acetyl esterase/lipase</fullName>
    </submittedName>
</protein>
<dbReference type="EMBL" id="JAVDXO010000001">
    <property type="protein sequence ID" value="MDR7305204.1"/>
    <property type="molecule type" value="Genomic_DNA"/>
</dbReference>
<dbReference type="InterPro" id="IPR050300">
    <property type="entry name" value="GDXG_lipolytic_enzyme"/>
</dbReference>
<keyword evidence="1" id="KW-0378">Hydrolase</keyword>
<evidence type="ECO:0000313" key="6">
    <source>
        <dbReference type="Proteomes" id="UP001268089"/>
    </source>
</evidence>
<feature type="chain" id="PRO_5045842981" evidence="3">
    <location>
        <begin position="32"/>
        <end position="341"/>
    </location>
</feature>
<evidence type="ECO:0000256" key="2">
    <source>
        <dbReference type="SAM" id="MobiDB-lite"/>
    </source>
</evidence>
<proteinExistence type="predicted"/>
<feature type="signal peptide" evidence="3">
    <location>
        <begin position="1"/>
        <end position="31"/>
    </location>
</feature>
<accession>A0ABU1ZI49</accession>
<name>A0ABU1ZI49_9BURK</name>
<keyword evidence="6" id="KW-1185">Reference proteome</keyword>
<keyword evidence="3" id="KW-0732">Signal</keyword>
<dbReference type="RefSeq" id="WP_310339122.1">
    <property type="nucleotide sequence ID" value="NZ_JAVDXO010000001.1"/>
</dbReference>
<feature type="region of interest" description="Disordered" evidence="2">
    <location>
        <begin position="42"/>
        <end position="79"/>
    </location>
</feature>
<dbReference type="Pfam" id="PF20434">
    <property type="entry name" value="BD-FAE"/>
    <property type="match status" value="1"/>
</dbReference>